<dbReference type="SMART" id="SM00184">
    <property type="entry name" value="RING"/>
    <property type="match status" value="1"/>
</dbReference>
<evidence type="ECO:0000259" key="9">
    <source>
        <dbReference type="PROSITE" id="PS50089"/>
    </source>
</evidence>
<feature type="domain" description="RING-type" evidence="9">
    <location>
        <begin position="124"/>
        <end position="162"/>
    </location>
</feature>
<comment type="catalytic activity">
    <reaction evidence="1">
        <text>S-ubiquitinyl-[E2 ubiquitin-conjugating enzyme]-L-cysteine + [acceptor protein]-L-lysine = [E2 ubiquitin-conjugating enzyme]-L-cysteine + N(6)-ubiquitinyl-[acceptor protein]-L-lysine.</text>
        <dbReference type="EC" id="2.3.2.27"/>
    </reaction>
</comment>
<dbReference type="Gene3D" id="3.30.40.10">
    <property type="entry name" value="Zinc/RING finger domain, C3HC4 (zinc finger)"/>
    <property type="match status" value="1"/>
</dbReference>
<proteinExistence type="predicted"/>
<feature type="region of interest" description="Disordered" evidence="8">
    <location>
        <begin position="261"/>
        <end position="317"/>
    </location>
</feature>
<dbReference type="SUPFAM" id="SSF57850">
    <property type="entry name" value="RING/U-box"/>
    <property type="match status" value="1"/>
</dbReference>
<evidence type="ECO:0000256" key="2">
    <source>
        <dbReference type="ARBA" id="ARBA00012483"/>
    </source>
</evidence>
<evidence type="ECO:0000256" key="6">
    <source>
        <dbReference type="ARBA" id="ARBA00022786"/>
    </source>
</evidence>
<keyword evidence="5" id="KW-0863">Zinc-finger</keyword>
<organism evidence="10">
    <name type="scientific">Aegilops tauschii</name>
    <name type="common">Tausch's goatgrass</name>
    <name type="synonym">Aegilops squarrosa</name>
    <dbReference type="NCBI Taxonomy" id="37682"/>
    <lineage>
        <taxon>Eukaryota</taxon>
        <taxon>Viridiplantae</taxon>
        <taxon>Streptophyta</taxon>
        <taxon>Embryophyta</taxon>
        <taxon>Tracheophyta</taxon>
        <taxon>Spermatophyta</taxon>
        <taxon>Magnoliopsida</taxon>
        <taxon>Liliopsida</taxon>
        <taxon>Poales</taxon>
        <taxon>Poaceae</taxon>
        <taxon>BOP clade</taxon>
        <taxon>Pooideae</taxon>
        <taxon>Triticodae</taxon>
        <taxon>Triticeae</taxon>
        <taxon>Triticinae</taxon>
        <taxon>Aegilops</taxon>
    </lineage>
</organism>
<keyword evidence="7" id="KW-0862">Zinc</keyword>
<keyword evidence="3" id="KW-0808">Transferase</keyword>
<protein>
    <recommendedName>
        <fullName evidence="2">RING-type E3 ubiquitin transferase</fullName>
        <ecNumber evidence="2">2.3.2.27</ecNumber>
    </recommendedName>
</protein>
<evidence type="ECO:0000256" key="5">
    <source>
        <dbReference type="ARBA" id="ARBA00022771"/>
    </source>
</evidence>
<accession>R7W3H9</accession>
<sequence length="335" mass="35440">MGSILCCLCGPDDDDEAPGCCACLPWPARAYTRVAPVPPEASTGSGQEDPLNTFRPPPRALPYDDPRFRHHTEKSILLGERSNADTGSTRDGDEKADGPSMEAQPGGGKPRGTQVCVDCDEDDCPICLEEYDYENPKILLQCNHDFHLGCIYAWMERSQSCPGKPEQQNNRSCQCECNGMIRLLRAADNDGSLLTPVKPQPFVVSYLRSSESHGSCNQDGVTRDCAHLLGGPDGTVGGARGCSSSTDSLTHPGGSCPIVGSAVSPPCPSQAEDGLPPLPPSNTGAVVRSPSTSARPPSRSSKNEGPQEELAATTSESHIKILTKGTVQILLIGPS</sequence>
<evidence type="ECO:0000256" key="3">
    <source>
        <dbReference type="ARBA" id="ARBA00022679"/>
    </source>
</evidence>
<dbReference type="AlphaFoldDB" id="R7W3H9"/>
<evidence type="ECO:0000256" key="1">
    <source>
        <dbReference type="ARBA" id="ARBA00000900"/>
    </source>
</evidence>
<evidence type="ECO:0000256" key="7">
    <source>
        <dbReference type="ARBA" id="ARBA00022833"/>
    </source>
</evidence>
<evidence type="ECO:0000256" key="8">
    <source>
        <dbReference type="SAM" id="MobiDB-lite"/>
    </source>
</evidence>
<dbReference type="Pfam" id="PF13639">
    <property type="entry name" value="zf-RING_2"/>
    <property type="match status" value="1"/>
</dbReference>
<dbReference type="EnsemblPlants" id="EMT01106">
    <property type="protein sequence ID" value="EMT01106"/>
    <property type="gene ID" value="F775_00521"/>
</dbReference>
<dbReference type="EC" id="2.3.2.27" evidence="2"/>
<dbReference type="GO" id="GO:0008270">
    <property type="term" value="F:zinc ion binding"/>
    <property type="evidence" value="ECO:0007669"/>
    <property type="project" value="UniProtKB-KW"/>
</dbReference>
<dbReference type="GO" id="GO:0061630">
    <property type="term" value="F:ubiquitin protein ligase activity"/>
    <property type="evidence" value="ECO:0007669"/>
    <property type="project" value="UniProtKB-EC"/>
</dbReference>
<dbReference type="InterPro" id="IPR013083">
    <property type="entry name" value="Znf_RING/FYVE/PHD"/>
</dbReference>
<evidence type="ECO:0000313" key="10">
    <source>
        <dbReference type="EnsemblPlants" id="EMT01106"/>
    </source>
</evidence>
<name>R7W3H9_AEGTA</name>
<keyword evidence="4" id="KW-0479">Metal-binding</keyword>
<evidence type="ECO:0000256" key="4">
    <source>
        <dbReference type="ARBA" id="ARBA00022723"/>
    </source>
</evidence>
<feature type="compositionally biased region" description="Low complexity" evidence="8">
    <location>
        <begin position="288"/>
        <end position="300"/>
    </location>
</feature>
<dbReference type="PROSITE" id="PS50089">
    <property type="entry name" value="ZF_RING_2"/>
    <property type="match status" value="1"/>
</dbReference>
<feature type="compositionally biased region" description="Basic and acidic residues" evidence="8">
    <location>
        <begin position="88"/>
        <end position="97"/>
    </location>
</feature>
<keyword evidence="6" id="KW-0833">Ubl conjugation pathway</keyword>
<reference evidence="10" key="1">
    <citation type="submission" date="2015-06" db="UniProtKB">
        <authorList>
            <consortium name="EnsemblPlants"/>
        </authorList>
    </citation>
    <scope>IDENTIFICATION</scope>
</reference>
<dbReference type="PANTHER" id="PTHR46463">
    <property type="entry name" value="ZINC FINGER, RING/FYVE/PHD-TYPE"/>
    <property type="match status" value="1"/>
</dbReference>
<dbReference type="PANTHER" id="PTHR46463:SF48">
    <property type="entry name" value="RING-TYPE DOMAIN-CONTAINING PROTEIN"/>
    <property type="match status" value="1"/>
</dbReference>
<feature type="region of interest" description="Disordered" evidence="8">
    <location>
        <begin position="35"/>
        <end position="112"/>
    </location>
</feature>
<dbReference type="InterPro" id="IPR001841">
    <property type="entry name" value="Znf_RING"/>
</dbReference>